<reference evidence="2 3" key="1">
    <citation type="journal article" date="2016" name="Genome Biol. Evol.">
        <title>Divergent and convergent evolution of fungal pathogenicity.</title>
        <authorList>
            <person name="Shang Y."/>
            <person name="Xiao G."/>
            <person name="Zheng P."/>
            <person name="Cen K."/>
            <person name="Zhan S."/>
            <person name="Wang C."/>
        </authorList>
    </citation>
    <scope>NUCLEOTIDE SEQUENCE [LARGE SCALE GENOMIC DNA]</scope>
    <source>
        <strain evidence="2 3">RCEF 2490</strain>
    </source>
</reference>
<dbReference type="OrthoDB" id="2537769at2759"/>
<keyword evidence="3" id="KW-1185">Reference proteome</keyword>
<dbReference type="Proteomes" id="UP000078544">
    <property type="component" value="Unassembled WGS sequence"/>
</dbReference>
<feature type="compositionally biased region" description="Acidic residues" evidence="1">
    <location>
        <begin position="33"/>
        <end position="42"/>
    </location>
</feature>
<evidence type="ECO:0000313" key="3">
    <source>
        <dbReference type="Proteomes" id="UP000078544"/>
    </source>
</evidence>
<protein>
    <recommendedName>
        <fullName evidence="4">DUF2461 domain-containing protein</fullName>
    </recommendedName>
</protein>
<evidence type="ECO:0000256" key="1">
    <source>
        <dbReference type="SAM" id="MobiDB-lite"/>
    </source>
</evidence>
<feature type="compositionally biased region" description="Acidic residues" evidence="1">
    <location>
        <begin position="340"/>
        <end position="359"/>
    </location>
</feature>
<evidence type="ECO:0000313" key="2">
    <source>
        <dbReference type="EMBL" id="KZZ96676.1"/>
    </source>
</evidence>
<dbReference type="PANTHER" id="PTHR36452:SF1">
    <property type="entry name" value="DUF2461 DOMAIN-CONTAINING PROTEIN"/>
    <property type="match status" value="1"/>
</dbReference>
<dbReference type="Pfam" id="PF09365">
    <property type="entry name" value="DUF2461"/>
    <property type="match status" value="1"/>
</dbReference>
<sequence length="359" mass="40977">MPSRKRTDSGPASARRRSGRLSTSEHKSSYFEGTDEEDDGDGDAAPPARKRPRKTITSRTNNVDSSDDDEQYQDDSSTEDANHEEEEQEDDNDDDDDDAAPRKVQIIPLVKMRDTGGVDYADHKLHRNTLLFLKDLKANNKRSWLKSHDDEYRRALKDWQSFVEAATQTVIEADETVPELPIKDVIFRIYRDVRFSKIKTPYKPGSSFIGGGLWHPEAAFVAKLRRSIDRHPERWRRTLNEPLFRRVFFPQLKGKAGPEAAVKAFTGKNQENALKRRPMGFEVTHRDIELLKLRNYTVGTKMDADWFTKDDAQEKLSEVIRALRGFVTFLNSIIMPDPALDGEDSSSDDEGGEEAESDE</sequence>
<gene>
    <name evidence="2" type="ORF">AAL_03905</name>
</gene>
<comment type="caution">
    <text evidence="2">The sequence shown here is derived from an EMBL/GenBank/DDBJ whole genome shotgun (WGS) entry which is preliminary data.</text>
</comment>
<feature type="compositionally biased region" description="Acidic residues" evidence="1">
    <location>
        <begin position="65"/>
        <end position="98"/>
    </location>
</feature>
<organism evidence="2 3">
    <name type="scientific">Moelleriella libera RCEF 2490</name>
    <dbReference type="NCBI Taxonomy" id="1081109"/>
    <lineage>
        <taxon>Eukaryota</taxon>
        <taxon>Fungi</taxon>
        <taxon>Dikarya</taxon>
        <taxon>Ascomycota</taxon>
        <taxon>Pezizomycotina</taxon>
        <taxon>Sordariomycetes</taxon>
        <taxon>Hypocreomycetidae</taxon>
        <taxon>Hypocreales</taxon>
        <taxon>Clavicipitaceae</taxon>
        <taxon>Moelleriella</taxon>
    </lineage>
</organism>
<dbReference type="AlphaFoldDB" id="A0A168CJC4"/>
<dbReference type="STRING" id="1081109.A0A168CJC4"/>
<name>A0A168CJC4_9HYPO</name>
<proteinExistence type="predicted"/>
<feature type="region of interest" description="Disordered" evidence="1">
    <location>
        <begin position="338"/>
        <end position="359"/>
    </location>
</feature>
<dbReference type="InterPro" id="IPR012808">
    <property type="entry name" value="CHP02453"/>
</dbReference>
<dbReference type="EMBL" id="AZGY01000007">
    <property type="protein sequence ID" value="KZZ96676.1"/>
    <property type="molecule type" value="Genomic_DNA"/>
</dbReference>
<evidence type="ECO:0008006" key="4">
    <source>
        <dbReference type="Google" id="ProtNLM"/>
    </source>
</evidence>
<accession>A0A168CJC4</accession>
<feature type="region of interest" description="Disordered" evidence="1">
    <location>
        <begin position="1"/>
        <end position="104"/>
    </location>
</feature>
<dbReference type="PANTHER" id="PTHR36452">
    <property type="entry name" value="CHROMOSOME 12, WHOLE GENOME SHOTGUN SEQUENCE"/>
    <property type="match status" value="1"/>
</dbReference>